<name>A0A2N0WC35_9GAMM</name>
<reference evidence="1 2" key="1">
    <citation type="submission" date="2017-12" db="EMBL/GenBank/DDBJ databases">
        <title>Draft Genome sequences of multiple microbial strains isolated from spacecraft associated surfaces.</title>
        <authorList>
            <person name="Seuylemezian A."/>
            <person name="Vaishampayan P."/>
            <person name="Venkateswaran K."/>
        </authorList>
    </citation>
    <scope>NUCLEOTIDE SEQUENCE [LARGE SCALE GENOMIC DNA]</scope>
    <source>
        <strain evidence="1 2">2P01AA</strain>
    </source>
</reference>
<dbReference type="AlphaFoldDB" id="A0A2N0WC35"/>
<evidence type="ECO:0000313" key="1">
    <source>
        <dbReference type="EMBL" id="PKF32097.1"/>
    </source>
</evidence>
<evidence type="ECO:0000313" key="2">
    <source>
        <dbReference type="Proteomes" id="UP000233553"/>
    </source>
</evidence>
<organism evidence="1 2">
    <name type="scientific">Acinetobacter proteolyticus</name>
    <dbReference type="NCBI Taxonomy" id="1776741"/>
    <lineage>
        <taxon>Bacteria</taxon>
        <taxon>Pseudomonadati</taxon>
        <taxon>Pseudomonadota</taxon>
        <taxon>Gammaproteobacteria</taxon>
        <taxon>Moraxellales</taxon>
        <taxon>Moraxellaceae</taxon>
        <taxon>Acinetobacter</taxon>
    </lineage>
</organism>
<proteinExistence type="predicted"/>
<gene>
    <name evidence="1" type="ORF">CW311_14860</name>
</gene>
<accession>A0A2N0WC35</accession>
<comment type="caution">
    <text evidence="1">The sequence shown here is derived from an EMBL/GenBank/DDBJ whole genome shotgun (WGS) entry which is preliminary data.</text>
</comment>
<dbReference type="EMBL" id="PISJ01000018">
    <property type="protein sequence ID" value="PKF32097.1"/>
    <property type="molecule type" value="Genomic_DNA"/>
</dbReference>
<dbReference type="RefSeq" id="WP_101237012.1">
    <property type="nucleotide sequence ID" value="NZ_PISJ01000018.1"/>
</dbReference>
<dbReference type="Proteomes" id="UP000233553">
    <property type="component" value="Unassembled WGS sequence"/>
</dbReference>
<protein>
    <submittedName>
        <fullName evidence="1">Uncharacterized protein</fullName>
    </submittedName>
</protein>
<sequence length="146" mass="16211">MASHKRLNSVSHSIAHHAVSSLSYVHPHLGQAVKACAKENVCINLLAVEHYPQYLPEIILLKCGLVSLKQRFIEILESENFSKSELKTALLMFEFPVHYNDDYCSNCYSLLVSTAGKNYVAGVNYFGESISPDNALKVLNPLAEIS</sequence>